<dbReference type="SUPFAM" id="SSF52047">
    <property type="entry name" value="RNI-like"/>
    <property type="match status" value="1"/>
</dbReference>
<proteinExistence type="predicted"/>
<evidence type="ECO:0000313" key="2">
    <source>
        <dbReference type="Proteomes" id="UP001150538"/>
    </source>
</evidence>
<dbReference type="EMBL" id="JANBPU010000046">
    <property type="protein sequence ID" value="KAJ1918412.1"/>
    <property type="molecule type" value="Genomic_DNA"/>
</dbReference>
<gene>
    <name evidence="1" type="ORF">H4219_002638</name>
</gene>
<name>A0A9W8DUJ0_9FUNG</name>
<keyword evidence="2" id="KW-1185">Reference proteome</keyword>
<reference evidence="1" key="1">
    <citation type="submission" date="2022-07" db="EMBL/GenBank/DDBJ databases">
        <title>Phylogenomic reconstructions and comparative analyses of Kickxellomycotina fungi.</title>
        <authorList>
            <person name="Reynolds N.K."/>
            <person name="Stajich J.E."/>
            <person name="Barry K."/>
            <person name="Grigoriev I.V."/>
            <person name="Crous P."/>
            <person name="Smith M.E."/>
        </authorList>
    </citation>
    <scope>NUCLEOTIDE SEQUENCE</scope>
    <source>
        <strain evidence="1">NBRC 100468</strain>
    </source>
</reference>
<organism evidence="1 2">
    <name type="scientific">Mycoemilia scoparia</name>
    <dbReference type="NCBI Taxonomy" id="417184"/>
    <lineage>
        <taxon>Eukaryota</taxon>
        <taxon>Fungi</taxon>
        <taxon>Fungi incertae sedis</taxon>
        <taxon>Zoopagomycota</taxon>
        <taxon>Kickxellomycotina</taxon>
        <taxon>Kickxellomycetes</taxon>
        <taxon>Kickxellales</taxon>
        <taxon>Kickxellaceae</taxon>
        <taxon>Mycoemilia</taxon>
    </lineage>
</organism>
<protein>
    <submittedName>
        <fullName evidence="1">Uncharacterized protein</fullName>
    </submittedName>
</protein>
<sequence length="382" mass="43412">MYTKDAPEDDFFDLYCPKLKKLLLNYDPESFKKFRKFTKHNPTITELFVDGGSIYPNIPLVEFPVLLDVISPLYQRLATLRLEAIAKLPSLSFLLEKLPNLVTLDLNYCVLDDISDIFTSNGYYKIKTLHNPIGLSLDKWFAPKCQLDQITTENLVFNTNLLPNIKSMAFKSFLADSIPTTPPPSIHGNSMEFGIIPQSLFFNSGKHHSITELDFFAPIAEKGLIGVARSCPNVEKLRISLSVHSIAYGQFDITNELELIATTLFPKLIKLNIELRDEERPPSINAFGPGGFQQMQINNTGINYQYQPQQQGSKIEMYNCNNGSDQKSFGMLTHFYLDSSILRHNNGGFNMTGQFTELVKLFPALKTFMYYEIFSGDIDYNE</sequence>
<evidence type="ECO:0000313" key="1">
    <source>
        <dbReference type="EMBL" id="KAJ1918412.1"/>
    </source>
</evidence>
<dbReference type="AlphaFoldDB" id="A0A9W8DUJ0"/>
<dbReference type="Proteomes" id="UP001150538">
    <property type="component" value="Unassembled WGS sequence"/>
</dbReference>
<comment type="caution">
    <text evidence="1">The sequence shown here is derived from an EMBL/GenBank/DDBJ whole genome shotgun (WGS) entry which is preliminary data.</text>
</comment>
<dbReference type="InterPro" id="IPR032675">
    <property type="entry name" value="LRR_dom_sf"/>
</dbReference>
<accession>A0A9W8DUJ0</accession>
<dbReference type="Gene3D" id="3.80.10.10">
    <property type="entry name" value="Ribonuclease Inhibitor"/>
    <property type="match status" value="1"/>
</dbReference>